<comment type="caution">
    <text evidence="3">The sequence shown here is derived from an EMBL/GenBank/DDBJ whole genome shotgun (WGS) entry which is preliminary data.</text>
</comment>
<name>A0A8X6T445_NEPPI</name>
<dbReference type="InterPro" id="IPR051468">
    <property type="entry name" value="Fungal_SecMetab_SDRs"/>
</dbReference>
<dbReference type="PANTHER" id="PTHR43544:SF7">
    <property type="entry name" value="NADB-LER2"/>
    <property type="match status" value="1"/>
</dbReference>
<gene>
    <name evidence="3" type="primary">csgA_8</name>
    <name evidence="3" type="ORF">NPIL_325381</name>
</gene>
<organism evidence="3 4">
    <name type="scientific">Nephila pilipes</name>
    <name type="common">Giant wood spider</name>
    <name type="synonym">Nephila maculata</name>
    <dbReference type="NCBI Taxonomy" id="299642"/>
    <lineage>
        <taxon>Eukaryota</taxon>
        <taxon>Metazoa</taxon>
        <taxon>Ecdysozoa</taxon>
        <taxon>Arthropoda</taxon>
        <taxon>Chelicerata</taxon>
        <taxon>Arachnida</taxon>
        <taxon>Araneae</taxon>
        <taxon>Araneomorphae</taxon>
        <taxon>Entelegynae</taxon>
        <taxon>Araneoidea</taxon>
        <taxon>Nephilidae</taxon>
        <taxon>Nephila</taxon>
    </lineage>
</organism>
<dbReference type="GO" id="GO:0005737">
    <property type="term" value="C:cytoplasm"/>
    <property type="evidence" value="ECO:0007669"/>
    <property type="project" value="TreeGrafter"/>
</dbReference>
<dbReference type="Gene3D" id="3.40.50.720">
    <property type="entry name" value="NAD(P)-binding Rossmann-like Domain"/>
    <property type="match status" value="1"/>
</dbReference>
<sequence>MEVENIFVSGANRGIGLEFVRQFVQLSKPPRFVFATYRDINSIKALENIRDGSKGTQVVLIQMDVGNSEDIERAQKVVQETVGDEGLTLLINNAGVAEYQGFPEITEEDMLFHYSVNTLGPVMLLKALFSLLQKSASRKASGMSVSKAAVLNLSSSLGSISEMTEENPKEWLKVMGYRTSKAALNMAMRVVALTVKDQGVLVVNMCPGWVKTDMGTESADLEASESISAMMKTLSQLDESHHGAFLDRNGKTIHF</sequence>
<evidence type="ECO:0000313" key="3">
    <source>
        <dbReference type="EMBL" id="GFS78785.1"/>
    </source>
</evidence>
<proteinExistence type="predicted"/>
<dbReference type="SUPFAM" id="SSF51735">
    <property type="entry name" value="NAD(P)-binding Rossmann-fold domains"/>
    <property type="match status" value="1"/>
</dbReference>
<keyword evidence="4" id="KW-1185">Reference proteome</keyword>
<dbReference type="InterPro" id="IPR036291">
    <property type="entry name" value="NAD(P)-bd_dom_sf"/>
</dbReference>
<evidence type="ECO:0000256" key="2">
    <source>
        <dbReference type="ARBA" id="ARBA00023002"/>
    </source>
</evidence>
<dbReference type="PANTHER" id="PTHR43544">
    <property type="entry name" value="SHORT-CHAIN DEHYDROGENASE/REDUCTASE"/>
    <property type="match status" value="1"/>
</dbReference>
<reference evidence="3" key="1">
    <citation type="submission" date="2020-08" db="EMBL/GenBank/DDBJ databases">
        <title>Multicomponent nature underlies the extraordinary mechanical properties of spider dragline silk.</title>
        <authorList>
            <person name="Kono N."/>
            <person name="Nakamura H."/>
            <person name="Mori M."/>
            <person name="Yoshida Y."/>
            <person name="Ohtoshi R."/>
            <person name="Malay A.D."/>
            <person name="Moran D.A.P."/>
            <person name="Tomita M."/>
            <person name="Numata K."/>
            <person name="Arakawa K."/>
        </authorList>
    </citation>
    <scope>NUCLEOTIDE SEQUENCE</scope>
</reference>
<protein>
    <submittedName>
        <fullName evidence="3">C-factor</fullName>
    </submittedName>
</protein>
<dbReference type="Pfam" id="PF00106">
    <property type="entry name" value="adh_short"/>
    <property type="match status" value="1"/>
</dbReference>
<dbReference type="OrthoDB" id="6411395at2759"/>
<keyword evidence="1" id="KW-0521">NADP</keyword>
<dbReference type="PRINTS" id="PR00081">
    <property type="entry name" value="GDHRDH"/>
</dbReference>
<dbReference type="Proteomes" id="UP000887013">
    <property type="component" value="Unassembled WGS sequence"/>
</dbReference>
<dbReference type="EMBL" id="BMAW01051129">
    <property type="protein sequence ID" value="GFS78785.1"/>
    <property type="molecule type" value="Genomic_DNA"/>
</dbReference>
<dbReference type="AlphaFoldDB" id="A0A8X6T445"/>
<evidence type="ECO:0000256" key="1">
    <source>
        <dbReference type="ARBA" id="ARBA00022857"/>
    </source>
</evidence>
<evidence type="ECO:0000313" key="4">
    <source>
        <dbReference type="Proteomes" id="UP000887013"/>
    </source>
</evidence>
<keyword evidence="2" id="KW-0560">Oxidoreductase</keyword>
<dbReference type="InterPro" id="IPR002347">
    <property type="entry name" value="SDR_fam"/>
</dbReference>
<dbReference type="GO" id="GO:0016491">
    <property type="term" value="F:oxidoreductase activity"/>
    <property type="evidence" value="ECO:0007669"/>
    <property type="project" value="UniProtKB-KW"/>
</dbReference>
<dbReference type="CDD" id="cd05325">
    <property type="entry name" value="carb_red_sniffer_like_SDR_c"/>
    <property type="match status" value="1"/>
</dbReference>
<accession>A0A8X6T445</accession>